<dbReference type="STRING" id="1618207.UM93_07170"/>
<name>A0A0D4C2P3_9MICC</name>
<dbReference type="Proteomes" id="UP000061839">
    <property type="component" value="Chromosome"/>
</dbReference>
<gene>
    <name evidence="2" type="ORF">UM93_07170</name>
</gene>
<dbReference type="KEGG" id="ari:UM93_07170"/>
<evidence type="ECO:0000256" key="1">
    <source>
        <dbReference type="SAM" id="Phobius"/>
    </source>
</evidence>
<organism evidence="2 3">
    <name type="scientific">Psychromicrobium lacuslunae</name>
    <dbReference type="NCBI Taxonomy" id="1618207"/>
    <lineage>
        <taxon>Bacteria</taxon>
        <taxon>Bacillati</taxon>
        <taxon>Actinomycetota</taxon>
        <taxon>Actinomycetes</taxon>
        <taxon>Micrococcales</taxon>
        <taxon>Micrococcaceae</taxon>
        <taxon>Psychromicrobium</taxon>
    </lineage>
</organism>
<reference evidence="2 3" key="1">
    <citation type="journal article" date="2015" name="Genome Announc.">
        <title>Complete Genome Sequencing of Protease-Producing Novel Arthrobacter sp. Strain IHBB 11108 Using PacBio Single-Molecule Real-Time Sequencing Technology.</title>
        <authorList>
            <person name="Kiran S."/>
            <person name="Swarnkar M.K."/>
            <person name="Pal M."/>
            <person name="Thakur R."/>
            <person name="Tewari R."/>
            <person name="Singh A.K."/>
            <person name="Gulati A."/>
        </authorList>
    </citation>
    <scope>NUCLEOTIDE SEQUENCE [LARGE SCALE GENOMIC DNA]</scope>
    <source>
        <strain evidence="2 3">IHBB 11108</strain>
    </source>
</reference>
<feature type="transmembrane region" description="Helical" evidence="1">
    <location>
        <begin position="24"/>
        <end position="42"/>
    </location>
</feature>
<keyword evidence="3" id="KW-1185">Reference proteome</keyword>
<dbReference type="HOGENOM" id="CLU_171589_1_0_11"/>
<sequence>MISAAAGGTDAAEGSTTYNAGMTVFSYILGGIVVWSLIGWGLDALFKTQWIVLVGALVGLAGGLYLSFAPRFRSQHVKEDVNGKSDRS</sequence>
<dbReference type="PATRIC" id="fig|1618207.4.peg.1452"/>
<keyword evidence="1" id="KW-0472">Membrane</keyword>
<protein>
    <submittedName>
        <fullName evidence="2">Uncharacterized protein</fullName>
    </submittedName>
</protein>
<dbReference type="AlphaFoldDB" id="A0A0D4C2P3"/>
<feature type="transmembrane region" description="Helical" evidence="1">
    <location>
        <begin position="48"/>
        <end position="68"/>
    </location>
</feature>
<proteinExistence type="predicted"/>
<keyword evidence="1" id="KW-0812">Transmembrane</keyword>
<accession>A0A0D4C2P3</accession>
<evidence type="ECO:0000313" key="2">
    <source>
        <dbReference type="EMBL" id="AJT42957.1"/>
    </source>
</evidence>
<keyword evidence="1" id="KW-1133">Transmembrane helix</keyword>
<evidence type="ECO:0000313" key="3">
    <source>
        <dbReference type="Proteomes" id="UP000061839"/>
    </source>
</evidence>
<dbReference type="EMBL" id="CP011005">
    <property type="protein sequence ID" value="AJT42957.1"/>
    <property type="molecule type" value="Genomic_DNA"/>
</dbReference>